<evidence type="ECO:0000313" key="12">
    <source>
        <dbReference type="Proteomes" id="UP000075901"/>
    </source>
</evidence>
<evidence type="ECO:0000256" key="4">
    <source>
        <dbReference type="ARBA" id="ARBA00023034"/>
    </source>
</evidence>
<feature type="compositionally biased region" description="Basic and acidic residues" evidence="7">
    <location>
        <begin position="1509"/>
        <end position="1523"/>
    </location>
</feature>
<feature type="region of interest" description="Disordered" evidence="7">
    <location>
        <begin position="1507"/>
        <end position="1530"/>
    </location>
</feature>
<evidence type="ECO:0000259" key="8">
    <source>
        <dbReference type="Pfam" id="PF04118"/>
    </source>
</evidence>
<dbReference type="GO" id="GO:0015031">
    <property type="term" value="P:protein transport"/>
    <property type="evidence" value="ECO:0007669"/>
    <property type="project" value="UniProtKB-KW"/>
</dbReference>
<reference evidence="12" key="1">
    <citation type="submission" date="2013-09" db="EMBL/GenBank/DDBJ databases">
        <title>The Genome Sequence of Anopheles maculatus species B.</title>
        <authorList>
            <consortium name="The Broad Institute Genomics Platform"/>
            <person name="Neafsey D.E."/>
            <person name="Besansky N."/>
            <person name="Howell P."/>
            <person name="Walton C."/>
            <person name="Young S.K."/>
            <person name="Zeng Q."/>
            <person name="Gargeya S."/>
            <person name="Fitzgerald M."/>
            <person name="Haas B."/>
            <person name="Abouelleil A."/>
            <person name="Allen A.W."/>
            <person name="Alvarado L."/>
            <person name="Arachchi H.M."/>
            <person name="Berlin A.M."/>
            <person name="Chapman S.B."/>
            <person name="Gainer-Dewar J."/>
            <person name="Goldberg J."/>
            <person name="Griggs A."/>
            <person name="Gujja S."/>
            <person name="Hansen M."/>
            <person name="Howarth C."/>
            <person name="Imamovic A."/>
            <person name="Ireland A."/>
            <person name="Larimer J."/>
            <person name="McCowan C."/>
            <person name="Murphy C."/>
            <person name="Pearson M."/>
            <person name="Poon T.W."/>
            <person name="Priest M."/>
            <person name="Roberts A."/>
            <person name="Saif S."/>
            <person name="Shea T."/>
            <person name="Sisk P."/>
            <person name="Sykes S."/>
            <person name="Wortman J."/>
            <person name="Nusbaum C."/>
            <person name="Birren B."/>
        </authorList>
    </citation>
    <scope>NUCLEOTIDE SEQUENCE [LARGE SCALE GENOMIC DNA]</scope>
    <source>
        <strain evidence="12">maculatus3</strain>
    </source>
</reference>
<dbReference type="GO" id="GO:0000139">
    <property type="term" value="C:Golgi membrane"/>
    <property type="evidence" value="ECO:0007669"/>
    <property type="project" value="UniProtKB-SubCell"/>
</dbReference>
<feature type="region of interest" description="Disordered" evidence="7">
    <location>
        <begin position="537"/>
        <end position="562"/>
    </location>
</feature>
<keyword evidence="3" id="KW-0653">Protein transport</keyword>
<dbReference type="Pfam" id="PF24601">
    <property type="entry name" value="TPR_DOP1"/>
    <property type="match status" value="1"/>
</dbReference>
<evidence type="ECO:0000256" key="3">
    <source>
        <dbReference type="ARBA" id="ARBA00022927"/>
    </source>
</evidence>
<keyword evidence="12" id="KW-1185">Reference proteome</keyword>
<feature type="region of interest" description="Disordered" evidence="7">
    <location>
        <begin position="1127"/>
        <end position="1150"/>
    </location>
</feature>
<feature type="compositionally biased region" description="Basic and acidic residues" evidence="7">
    <location>
        <begin position="547"/>
        <end position="562"/>
    </location>
</feature>
<reference evidence="11" key="2">
    <citation type="submission" date="2020-05" db="UniProtKB">
        <authorList>
            <consortium name="EnsemblMetazoa"/>
        </authorList>
    </citation>
    <scope>IDENTIFICATION</scope>
    <source>
        <strain evidence="11">maculatus3</strain>
    </source>
</reference>
<dbReference type="PANTHER" id="PTHR14042:SF24">
    <property type="entry name" value="PROTEIN DOPEY-1 HOMOLOG"/>
    <property type="match status" value="1"/>
</dbReference>
<dbReference type="VEuPathDB" id="VectorBase:AMAM005080"/>
<dbReference type="GO" id="GO:0005802">
    <property type="term" value="C:trans-Golgi network"/>
    <property type="evidence" value="ECO:0007669"/>
    <property type="project" value="TreeGrafter"/>
</dbReference>
<dbReference type="InterPro" id="IPR040314">
    <property type="entry name" value="DOP1"/>
</dbReference>
<dbReference type="InterPro" id="IPR007249">
    <property type="entry name" value="DOP1_N"/>
</dbReference>
<feature type="compositionally biased region" description="Basic and acidic residues" evidence="7">
    <location>
        <begin position="1242"/>
        <end position="1251"/>
    </location>
</feature>
<protein>
    <submittedName>
        <fullName evidence="11">Uncharacterized protein</fullName>
    </submittedName>
</protein>
<evidence type="ECO:0000256" key="1">
    <source>
        <dbReference type="ARBA" id="ARBA00004395"/>
    </source>
</evidence>
<name>A0A182SEC5_9DIPT</name>
<dbReference type="Proteomes" id="UP000075901">
    <property type="component" value="Unassembled WGS sequence"/>
</dbReference>
<proteinExistence type="inferred from homology"/>
<feature type="region of interest" description="Disordered" evidence="7">
    <location>
        <begin position="1346"/>
        <end position="1385"/>
    </location>
</feature>
<keyword evidence="5" id="KW-0472">Membrane</keyword>
<evidence type="ECO:0000256" key="7">
    <source>
        <dbReference type="SAM" id="MobiDB-lite"/>
    </source>
</evidence>
<evidence type="ECO:0000259" key="9">
    <source>
        <dbReference type="Pfam" id="PF24597"/>
    </source>
</evidence>
<evidence type="ECO:0000256" key="6">
    <source>
        <dbReference type="ARBA" id="ARBA00046326"/>
    </source>
</evidence>
<dbReference type="GO" id="GO:0005829">
    <property type="term" value="C:cytosol"/>
    <property type="evidence" value="ECO:0007669"/>
    <property type="project" value="GOC"/>
</dbReference>
<evidence type="ECO:0000313" key="11">
    <source>
        <dbReference type="EnsemblMetazoa" id="AMAM005080-PA"/>
    </source>
</evidence>
<feature type="compositionally biased region" description="Polar residues" evidence="7">
    <location>
        <begin position="537"/>
        <end position="546"/>
    </location>
</feature>
<keyword evidence="2" id="KW-0813">Transport</keyword>
<feature type="domain" description="DOP1 N-terminal" evidence="8">
    <location>
        <begin position="19"/>
        <end position="303"/>
    </location>
</feature>
<feature type="domain" description="DOP1-like TPR" evidence="10">
    <location>
        <begin position="1407"/>
        <end position="1530"/>
    </location>
</feature>
<evidence type="ECO:0000256" key="2">
    <source>
        <dbReference type="ARBA" id="ARBA00022448"/>
    </source>
</evidence>
<dbReference type="InterPro" id="IPR056458">
    <property type="entry name" value="TPR_DOP1_M"/>
</dbReference>
<feature type="compositionally biased region" description="Acidic residues" evidence="7">
    <location>
        <begin position="1252"/>
        <end position="1261"/>
    </location>
</feature>
<organism evidence="11 12">
    <name type="scientific">Anopheles maculatus</name>
    <dbReference type="NCBI Taxonomy" id="74869"/>
    <lineage>
        <taxon>Eukaryota</taxon>
        <taxon>Metazoa</taxon>
        <taxon>Ecdysozoa</taxon>
        <taxon>Arthropoda</taxon>
        <taxon>Hexapoda</taxon>
        <taxon>Insecta</taxon>
        <taxon>Pterygota</taxon>
        <taxon>Neoptera</taxon>
        <taxon>Endopterygota</taxon>
        <taxon>Diptera</taxon>
        <taxon>Nematocera</taxon>
        <taxon>Culicoidea</taxon>
        <taxon>Culicidae</taxon>
        <taxon>Anophelinae</taxon>
        <taxon>Anopheles</taxon>
        <taxon>Anopheles maculatus group</taxon>
    </lineage>
</organism>
<keyword evidence="4" id="KW-0333">Golgi apparatus</keyword>
<feature type="region of interest" description="Disordered" evidence="7">
    <location>
        <begin position="575"/>
        <end position="606"/>
    </location>
</feature>
<dbReference type="Pfam" id="PF24597">
    <property type="entry name" value="TPR_DOP1_M"/>
    <property type="match status" value="1"/>
</dbReference>
<accession>A0A182SEC5</accession>
<dbReference type="EnsemblMetazoa" id="AMAM005080-RA">
    <property type="protein sequence ID" value="AMAM005080-PA"/>
    <property type="gene ID" value="AMAM005080"/>
</dbReference>
<dbReference type="GO" id="GO:0005768">
    <property type="term" value="C:endosome"/>
    <property type="evidence" value="ECO:0007669"/>
    <property type="project" value="TreeGrafter"/>
</dbReference>
<comment type="similarity">
    <text evidence="6">Belongs to the DOP1 family.</text>
</comment>
<feature type="compositionally biased region" description="Low complexity" evidence="7">
    <location>
        <begin position="1359"/>
        <end position="1381"/>
    </location>
</feature>
<dbReference type="GO" id="GO:0006895">
    <property type="term" value="P:Golgi to endosome transport"/>
    <property type="evidence" value="ECO:0007669"/>
    <property type="project" value="InterPro"/>
</dbReference>
<evidence type="ECO:0000256" key="5">
    <source>
        <dbReference type="ARBA" id="ARBA00023136"/>
    </source>
</evidence>
<feature type="region of interest" description="Disordered" evidence="7">
    <location>
        <begin position="1196"/>
        <end position="1281"/>
    </location>
</feature>
<evidence type="ECO:0000259" key="10">
    <source>
        <dbReference type="Pfam" id="PF24601"/>
    </source>
</evidence>
<comment type="subcellular location">
    <subcellularLocation>
        <location evidence="1">Golgi apparatus membrane</location>
        <topology evidence="1">Peripheral membrane protein</topology>
    </subcellularLocation>
</comment>
<feature type="compositionally biased region" description="Polar residues" evidence="7">
    <location>
        <begin position="1199"/>
        <end position="1214"/>
    </location>
</feature>
<dbReference type="Pfam" id="PF04118">
    <property type="entry name" value="Dopey_N"/>
    <property type="match status" value="1"/>
</dbReference>
<sequence>MDTSNGSGMMEEYDLMKQQKYRVYISNIDKALKNFEYSSEWADLISALGKLNKVISSNAQYQIIPRRIKISKRLAQCMHPALPSGVHLKALESYDVIFSNIGVERLAHELFIYSAGLFPLLGYSAMNVRPTLLSIYEKYFVPLGEKLRPALSGFLSGVFPGLEAGQDHFERTNQLLDKVCIAVQLECFYTCLWECIVTNASVRLPAITYVLEHYNKKMSCASQRELLGSSVELMVNGLCSCLNDAVILVQRNTLEFLLLAFPMHDPLLSEMYTTRLVKTALNTILRRDMSLNRRLYSWLLGADTSMGKHMQGTAAVATSSSGNASEPYDPNTYFERYAKSRLIAAFKMILKESITHTPVDLSPYRILISLLDKAEIGLRILDDLLCDIIRAISLCNGNLEVQKSANLLFSTFDPAYIWNYMARLYREAAMRKERQRTDTDPIQIDSGPATTVEVCHLTEFLLETLSLEMYNETTRVHLPKFLLSLISMLTTYESNMHSIEVASSLRLLVKIVSKIQPMIMSEKVFDLSLSRSASATPQNAAGLQNDGTKECNNLEKSSSDSKIHETSLQVLENGTFQRSSSSQGLHKKGSGGSGSGPSSGKYSKKSKKSKSYTKLIAQLPDCPILDRCIRQYVSFFELYICRKLLSQMDSSCDEQVSLQANVILNVNDPAAVGLPSATEQDLVVINTLMCELDEVFETLLTNAQSSRVKLTAMLAQSVEGRSETSATKVPVREMSRKQEYEIEQLVRGNEKLSRVSRTPVCESLRNALKLACNVLTEMSSFPSYRSEGGHTERLDDVPGWLKALTVLAIFVSDLDTQLSAAQTLIDMIGLLRTNGKKSSKDSSNGKTIVLMMPLLKLSHVNCLERRTKVFQVLTTMLWDYLDASRPEARIISQLLYRIHNCLDSRFTEHVIIDRLLVPQSLFADDETAENHYRGVMERTVRRKDPSALHALWQIPVLAKTELKIDSEGFRKFQLLWKLGRDTYHGNEFEKLLFLVLDSLTLPRNVSIQVKTANWLREALVRGDIGRILKLLLKILLNESTKRLSIFCPKRLRGAGAGTELDDGTITGGSVSEWEKELLADADVQLNQACFAVSSEDGQIRYHMDPAAGLGKKRSPIRSIQKKIFGVSIGGGGSGSSKGGDSGRSGTAGSGGQLIVSNYVTNESVGKKAQQAGGLSSEQGEDEGQYGKISVIINPLESEQLPTKSSGMRNRSNSMGLLAAGDMDSGISEPSSLATPGGTSQLGKKEFHRSTSDLDDTNDSESDFAGHARGKQRNSRLRGSEGYVDNEPIKRYVEDGPIVDFISKSSDRFRNRKTYLISSGNLSGTGEDSLLSGSSYTLTNGLSSSANGTITTDEITNEDGSITMTTTTTTTSTSAGEYGAAGSEEEKAPTKVTFTRIKSWRNGNKLYPFHTHFLVYESVFNTKQVLYTIETLRNILTNDARFFLCLSVTTSVSSGQIKSLLLRHRRNIFGKGFTEVRDDSEHQNLYRGSMYLEVILTVLLYYTRSYQTDQGRDGKGRQPSRDDFNTNAKIQ</sequence>
<feature type="compositionally biased region" description="Polar residues" evidence="7">
    <location>
        <begin position="1227"/>
        <end position="1241"/>
    </location>
</feature>
<dbReference type="PANTHER" id="PTHR14042">
    <property type="entry name" value="DOPEY-RELATED"/>
    <property type="match status" value="1"/>
</dbReference>
<dbReference type="InterPro" id="IPR056459">
    <property type="entry name" value="TPR_DOP1"/>
</dbReference>
<feature type="domain" description="DOP1-like middle TPR" evidence="9">
    <location>
        <begin position="333"/>
        <end position="521"/>
    </location>
</feature>